<organism evidence="1">
    <name type="scientific">Salmonella enterica</name>
    <name type="common">Salmonella choleraesuis</name>
    <dbReference type="NCBI Taxonomy" id="28901"/>
    <lineage>
        <taxon>Bacteria</taxon>
        <taxon>Pseudomonadati</taxon>
        <taxon>Pseudomonadota</taxon>
        <taxon>Gammaproteobacteria</taxon>
        <taxon>Enterobacterales</taxon>
        <taxon>Enterobacteriaceae</taxon>
        <taxon>Salmonella</taxon>
    </lineage>
</organism>
<comment type="caution">
    <text evidence="1">The sequence shown here is derived from an EMBL/GenBank/DDBJ whole genome shotgun (WGS) entry which is preliminary data.</text>
</comment>
<accession>A0A629KGK1</accession>
<dbReference type="AlphaFoldDB" id="A0A629KGK1"/>
<evidence type="ECO:0000313" key="1">
    <source>
        <dbReference type="EMBL" id="EDF8922119.1"/>
    </source>
</evidence>
<dbReference type="EMBL" id="AAMCFY010000220">
    <property type="protein sequence ID" value="EDF8922119.1"/>
    <property type="molecule type" value="Genomic_DNA"/>
</dbReference>
<name>A0A629KGK1_SALER</name>
<proteinExistence type="predicted"/>
<protein>
    <submittedName>
        <fullName evidence="1">Uncharacterized protein</fullName>
    </submittedName>
</protein>
<sequence length="59" mass="6880">MDIEELTRKVKERAAKRTDEERFKLLVDAKILTKNGTFNSRFFSKETVEKSKEAKMAVS</sequence>
<reference evidence="1" key="1">
    <citation type="submission" date="2019-10" db="EMBL/GenBank/DDBJ databases">
        <authorList>
            <consortium name="PulseNet: The National Subtyping Network for Foodborne Disease Surveillance"/>
            <person name="Tarr C.L."/>
            <person name="Trees E."/>
            <person name="Katz L.S."/>
            <person name="Carleton-Romer H.A."/>
            <person name="Stroika S."/>
            <person name="Kucerova Z."/>
            <person name="Roache K.F."/>
            <person name="Sabol A.L."/>
            <person name="Besser J."/>
            <person name="Gerner-Smidt P."/>
        </authorList>
    </citation>
    <scope>NUCLEOTIDE SEQUENCE</scope>
    <source>
        <strain evidence="1">PNUSAS108628</strain>
    </source>
</reference>
<gene>
    <name evidence="1" type="ORF">GCB20_24765</name>
</gene>